<keyword evidence="9" id="KW-0411">Iron-sulfur</keyword>
<keyword evidence="8" id="KW-0408">Iron</keyword>
<keyword evidence="7" id="KW-0560">Oxidoreductase</keyword>
<evidence type="ECO:0000256" key="7">
    <source>
        <dbReference type="ARBA" id="ARBA00023002"/>
    </source>
</evidence>
<evidence type="ECO:0000256" key="9">
    <source>
        <dbReference type="ARBA" id="ARBA00023014"/>
    </source>
</evidence>
<organism evidence="12 13">
    <name type="scientific">Anaerotalea alkaliphila</name>
    <dbReference type="NCBI Taxonomy" id="2662126"/>
    <lineage>
        <taxon>Bacteria</taxon>
        <taxon>Bacillati</taxon>
        <taxon>Bacillota</taxon>
        <taxon>Clostridia</taxon>
        <taxon>Eubacteriales</taxon>
        <taxon>Anaerotalea</taxon>
    </lineage>
</organism>
<evidence type="ECO:0000256" key="1">
    <source>
        <dbReference type="ARBA" id="ARBA00001917"/>
    </source>
</evidence>
<dbReference type="PANTHER" id="PTHR42917">
    <property type="entry name" value="2,4-DIENOYL-COA REDUCTASE"/>
    <property type="match status" value="1"/>
</dbReference>
<accession>A0A7X5KPB8</accession>
<protein>
    <submittedName>
        <fullName evidence="12">FAD-dependent oxidoreductase</fullName>
    </submittedName>
</protein>
<dbReference type="InterPro" id="IPR013785">
    <property type="entry name" value="Aldolase_TIM"/>
</dbReference>
<dbReference type="Gene3D" id="3.50.50.60">
    <property type="entry name" value="FAD/NAD(P)-binding domain"/>
    <property type="match status" value="1"/>
</dbReference>
<dbReference type="GO" id="GO:0016491">
    <property type="term" value="F:oxidoreductase activity"/>
    <property type="evidence" value="ECO:0007669"/>
    <property type="project" value="UniProtKB-KW"/>
</dbReference>
<dbReference type="Gene3D" id="3.40.50.720">
    <property type="entry name" value="NAD(P)-binding Rossmann-like Domain"/>
    <property type="match status" value="1"/>
</dbReference>
<comment type="cofactor">
    <cofactor evidence="2">
        <name>[4Fe-4S] cluster</name>
        <dbReference type="ChEBI" id="CHEBI:49883"/>
    </cofactor>
</comment>
<comment type="cofactor">
    <cofactor evidence="1">
        <name>FMN</name>
        <dbReference type="ChEBI" id="CHEBI:58210"/>
    </cofactor>
</comment>
<dbReference type="PRINTS" id="PR00469">
    <property type="entry name" value="PNDRDTASEII"/>
</dbReference>
<dbReference type="GO" id="GO:0046872">
    <property type="term" value="F:metal ion binding"/>
    <property type="evidence" value="ECO:0007669"/>
    <property type="project" value="UniProtKB-KW"/>
</dbReference>
<dbReference type="Pfam" id="PF00724">
    <property type="entry name" value="Oxidored_FMN"/>
    <property type="match status" value="1"/>
</dbReference>
<dbReference type="InterPro" id="IPR036188">
    <property type="entry name" value="FAD/NAD-bd_sf"/>
</dbReference>
<evidence type="ECO:0000256" key="2">
    <source>
        <dbReference type="ARBA" id="ARBA00001966"/>
    </source>
</evidence>
<evidence type="ECO:0000313" key="13">
    <source>
        <dbReference type="Proteomes" id="UP000461585"/>
    </source>
</evidence>
<dbReference type="GO" id="GO:0051536">
    <property type="term" value="F:iron-sulfur cluster binding"/>
    <property type="evidence" value="ECO:0007669"/>
    <property type="project" value="UniProtKB-KW"/>
</dbReference>
<feature type="domain" description="NADH:flavin oxidoreductase/NADH oxidase N-terminal" evidence="10">
    <location>
        <begin position="2"/>
        <end position="329"/>
    </location>
</feature>
<dbReference type="PRINTS" id="PR00368">
    <property type="entry name" value="FADPNR"/>
</dbReference>
<keyword evidence="13" id="KW-1185">Reference proteome</keyword>
<evidence type="ECO:0000256" key="5">
    <source>
        <dbReference type="ARBA" id="ARBA00022643"/>
    </source>
</evidence>
<reference evidence="12 13" key="1">
    <citation type="submission" date="2020-01" db="EMBL/GenBank/DDBJ databases">
        <title>Anaeroalcalibacter tamaniensis gen. nov., sp. nov., moderately halophilic strictly anaerobic fermenter bacterium from mud volcano of Taman peninsula.</title>
        <authorList>
            <person name="Frolova A."/>
            <person name="Merkel A.Y."/>
            <person name="Slobodkin A.I."/>
        </authorList>
    </citation>
    <scope>NUCLEOTIDE SEQUENCE [LARGE SCALE GENOMIC DNA]</scope>
    <source>
        <strain evidence="12 13">F-3ap</strain>
    </source>
</reference>
<dbReference type="RefSeq" id="WP_162370571.1">
    <property type="nucleotide sequence ID" value="NZ_JAAEEH010000022.1"/>
</dbReference>
<dbReference type="SUPFAM" id="SSF51395">
    <property type="entry name" value="FMN-linked oxidoreductases"/>
    <property type="match status" value="1"/>
</dbReference>
<dbReference type="CDD" id="cd02803">
    <property type="entry name" value="OYE_like_FMN_family"/>
    <property type="match status" value="1"/>
</dbReference>
<dbReference type="InterPro" id="IPR023753">
    <property type="entry name" value="FAD/NAD-binding_dom"/>
</dbReference>
<evidence type="ECO:0000256" key="3">
    <source>
        <dbReference type="ARBA" id="ARBA00011048"/>
    </source>
</evidence>
<dbReference type="AlphaFoldDB" id="A0A7X5KPB8"/>
<sequence>MKLFERTKINGMKLKNRIVMGPMGTTGEADGSYCGEGIRYFEERAKGGTGLIITGANVVTTKYEPRPCTELSNFHHVERLNMLAERCHHHGAKVCVQVSPGLGLQQFTDPFTPPYSASECASFWFPDLKCKPFAKEEIQDLVQKVGFSASLAKMAGADAVELHAYGGYLLDQFHSKQWNMRTDEYGGSLDNRMRFTLECIASIRKSVGPDFPILVKFTPVHRVEGGRELAEGLEMARILDASGVDALHVDVGCYEAWYKAISTVYQEEGHQLDVVEAVKKTVKLPVLGQGKMFDPAKAEAAVAQGKLDYVVLGHQMLADPAWANKVKSGDVEDIIPCIGCNECLLAGFSGKHYYCGVNPLTYAEGDYQLPDKGGVRKSVLVVGGGPGGMSAAMTAAKRGFDVELWEKSDRLGGNLWAAGLPTFKRDVLKLVTYMERQVHKLGVQVRLEMEATAEGIQAGNYDKVILAAGSRPAMPPIDGIVHAAPANDYLLGIRKPGSKVVVIGGGLVGCETAAYMKETADEVTIVEMLDDILAVADHCLNNDQALRDMLKERNIGVVPNAAVTAIRPDHLRYTKDGREHTLECDTVIVAAGYRPNNQLEDALTDAVGDLTVIGDAEAPRKILNAVHEGYHTIRVM</sequence>
<gene>
    <name evidence="12" type="ORF">GXN74_08855</name>
</gene>
<proteinExistence type="inferred from homology"/>
<feature type="domain" description="FAD/NAD(P)-binding" evidence="11">
    <location>
        <begin position="378"/>
        <end position="601"/>
    </location>
</feature>
<comment type="similarity">
    <text evidence="3">In the N-terminal section; belongs to the NADH:flavin oxidoreductase/NADH oxidase family.</text>
</comment>
<dbReference type="Pfam" id="PF07992">
    <property type="entry name" value="Pyr_redox_2"/>
    <property type="match status" value="1"/>
</dbReference>
<evidence type="ECO:0000259" key="10">
    <source>
        <dbReference type="Pfam" id="PF00724"/>
    </source>
</evidence>
<evidence type="ECO:0000259" key="11">
    <source>
        <dbReference type="Pfam" id="PF07992"/>
    </source>
</evidence>
<evidence type="ECO:0000256" key="6">
    <source>
        <dbReference type="ARBA" id="ARBA00022723"/>
    </source>
</evidence>
<dbReference type="Gene3D" id="3.20.20.70">
    <property type="entry name" value="Aldolase class I"/>
    <property type="match status" value="1"/>
</dbReference>
<keyword evidence="5" id="KW-0288">FMN</keyword>
<evidence type="ECO:0000313" key="12">
    <source>
        <dbReference type="EMBL" id="NDL67847.1"/>
    </source>
</evidence>
<dbReference type="GO" id="GO:0010181">
    <property type="term" value="F:FMN binding"/>
    <property type="evidence" value="ECO:0007669"/>
    <property type="project" value="InterPro"/>
</dbReference>
<keyword evidence="6" id="KW-0479">Metal-binding</keyword>
<name>A0A7X5KPB8_9FIRM</name>
<evidence type="ECO:0000256" key="8">
    <source>
        <dbReference type="ARBA" id="ARBA00023004"/>
    </source>
</evidence>
<comment type="caution">
    <text evidence="12">The sequence shown here is derived from an EMBL/GenBank/DDBJ whole genome shotgun (WGS) entry which is preliminary data.</text>
</comment>
<dbReference type="PANTHER" id="PTHR42917:SF2">
    <property type="entry name" value="2,4-DIENOYL-COA REDUCTASE [(2E)-ENOYL-COA-PRODUCING]"/>
    <property type="match status" value="1"/>
</dbReference>
<dbReference type="EMBL" id="JAAEEH010000022">
    <property type="protein sequence ID" value="NDL67847.1"/>
    <property type="molecule type" value="Genomic_DNA"/>
</dbReference>
<dbReference type="InterPro" id="IPR001155">
    <property type="entry name" value="OxRdtase_FMN_N"/>
</dbReference>
<dbReference type="Proteomes" id="UP000461585">
    <property type="component" value="Unassembled WGS sequence"/>
</dbReference>
<dbReference type="SUPFAM" id="SSF51905">
    <property type="entry name" value="FAD/NAD(P)-binding domain"/>
    <property type="match status" value="1"/>
</dbReference>
<dbReference type="InterPro" id="IPR051793">
    <property type="entry name" value="NADH:flavin_oxidoreductase"/>
</dbReference>
<keyword evidence="4" id="KW-0285">Flavoprotein</keyword>
<evidence type="ECO:0000256" key="4">
    <source>
        <dbReference type="ARBA" id="ARBA00022630"/>
    </source>
</evidence>